<dbReference type="FunFam" id="3.40.50.300:FF:000006">
    <property type="entry name" value="DNA-binding transcriptional regulator NtrC"/>
    <property type="match status" value="1"/>
</dbReference>
<comment type="caution">
    <text evidence="4">The sequence shown here is derived from an EMBL/GenBank/DDBJ whole genome shotgun (WGS) entry which is preliminary data.</text>
</comment>
<dbReference type="PROSITE" id="PS50045">
    <property type="entry name" value="SIGMA54_INTERACT_4"/>
    <property type="match status" value="1"/>
</dbReference>
<protein>
    <submittedName>
        <fullName evidence="4">Sigma 54-interacting transcriptional regulator</fullName>
    </submittedName>
</protein>
<proteinExistence type="predicted"/>
<dbReference type="CDD" id="cd00009">
    <property type="entry name" value="AAA"/>
    <property type="match status" value="1"/>
</dbReference>
<name>A0AAW5F979_CLOSY</name>
<dbReference type="InterPro" id="IPR002078">
    <property type="entry name" value="Sigma_54_int"/>
</dbReference>
<dbReference type="Pfam" id="PF25601">
    <property type="entry name" value="AAA_lid_14"/>
    <property type="match status" value="1"/>
</dbReference>
<keyword evidence="2" id="KW-0067">ATP-binding</keyword>
<dbReference type="InterPro" id="IPR003593">
    <property type="entry name" value="AAA+_ATPase"/>
</dbReference>
<evidence type="ECO:0000259" key="3">
    <source>
        <dbReference type="PROSITE" id="PS50045"/>
    </source>
</evidence>
<evidence type="ECO:0000256" key="1">
    <source>
        <dbReference type="ARBA" id="ARBA00022741"/>
    </source>
</evidence>
<dbReference type="Gene3D" id="1.10.8.60">
    <property type="match status" value="1"/>
</dbReference>
<sequence length="696" mass="79950">MKKMVLFTYRPEIGKIYYDDLSLLFGGYMEIRTCFLNEEEPSAEYLSHADIILVSNSEIINKIHYLIGEQAKIVTIDFSYPEMNIEQMRKFPAGTYALMCFDPFISRKMISLLYEQGINNFIWLYPREDGKVPDTEYDVVVVDDYSQNLFDDLKPVISLGNRKIAFSTLLKIAQEADIFNKELENMFLRYCCSYKGASTLVNNIYNDMSAFHSQIRLILDYIDSGIIILSERMEVVEYNSRFMDLFHVTGELYGKKIEEVPGTGELLTYIEKRKSYRNKLIMYPAGKASLVFNMECIIRGDNQGCNYMIILQEAEEIENKSHSLKRQLSTKGYTSKYRFSDIRTESPAMISCIKKAERIARIDKTTLIMGESGTGKELMAQSLHSASGRRNYPFVSINCAAIAPFLLESELFGYAEGAFTGSKKGGKTGLFEMADYGTLFLDEIGEASPEVQSKLLRAIETKEIMRIGGDRITTVDVRIIAATNRNLKEMVDQKAFRLDLYYRLNSIIIKIPPLRERKEDIRYLAEYFIYNEIHTKRQVDEQVWNFMEHYPWEGNVRELKNVVEYMVNITDGDLHLCDLPDYMTDGTRTDFTAAITDSAVYETDEPDRLRQILSETYSQKENRMILFILSLVADGVKNRREIGNKLAGAGEECTGYRLKKILENLRSLGVISFSRGPEGIHLEKSGQNLIKTHEIS</sequence>
<dbReference type="GO" id="GO:0005524">
    <property type="term" value="F:ATP binding"/>
    <property type="evidence" value="ECO:0007669"/>
    <property type="project" value="UniProtKB-KW"/>
</dbReference>
<dbReference type="RefSeq" id="WP_195344045.1">
    <property type="nucleotide sequence ID" value="NZ_JADNAS010000007.1"/>
</dbReference>
<dbReference type="Proteomes" id="UP001203136">
    <property type="component" value="Unassembled WGS sequence"/>
</dbReference>
<dbReference type="EMBL" id="JAINVB010000001">
    <property type="protein sequence ID" value="MCK0088396.1"/>
    <property type="molecule type" value="Genomic_DNA"/>
</dbReference>
<accession>A0AAW5F979</accession>
<dbReference type="SUPFAM" id="SSF52540">
    <property type="entry name" value="P-loop containing nucleoside triphosphate hydrolases"/>
    <property type="match status" value="1"/>
</dbReference>
<feature type="domain" description="Sigma-54 factor interaction" evidence="3">
    <location>
        <begin position="342"/>
        <end position="568"/>
    </location>
</feature>
<gene>
    <name evidence="4" type="ORF">K5I21_21535</name>
</gene>
<dbReference type="AlphaFoldDB" id="A0AAW5F979"/>
<keyword evidence="1" id="KW-0547">Nucleotide-binding</keyword>
<dbReference type="Gene3D" id="3.40.50.300">
    <property type="entry name" value="P-loop containing nucleotide triphosphate hydrolases"/>
    <property type="match status" value="1"/>
</dbReference>
<organism evidence="4 5">
    <name type="scientific">Clostridium symbiosum</name>
    <name type="common">Bacteroides symbiosus</name>
    <dbReference type="NCBI Taxonomy" id="1512"/>
    <lineage>
        <taxon>Bacteria</taxon>
        <taxon>Bacillati</taxon>
        <taxon>Bacillota</taxon>
        <taxon>Clostridia</taxon>
        <taxon>Lachnospirales</taxon>
        <taxon>Lachnospiraceae</taxon>
        <taxon>Otoolea</taxon>
    </lineage>
</organism>
<dbReference type="PANTHER" id="PTHR32071">
    <property type="entry name" value="TRANSCRIPTIONAL REGULATORY PROTEIN"/>
    <property type="match status" value="1"/>
</dbReference>
<dbReference type="InterPro" id="IPR058031">
    <property type="entry name" value="AAA_lid_NorR"/>
</dbReference>
<evidence type="ECO:0000313" key="4">
    <source>
        <dbReference type="EMBL" id="MCK0088396.1"/>
    </source>
</evidence>
<dbReference type="SMART" id="SM00382">
    <property type="entry name" value="AAA"/>
    <property type="match status" value="1"/>
</dbReference>
<dbReference type="InterPro" id="IPR027417">
    <property type="entry name" value="P-loop_NTPase"/>
</dbReference>
<reference evidence="4" key="1">
    <citation type="journal article" date="2022" name="Cell Host Microbe">
        <title>Colonization of the live biotherapeutic product VE303 and modulation of the microbiota and metabolites in healthy volunteers.</title>
        <authorList>
            <person name="Dsouza M."/>
            <person name="Menon R."/>
            <person name="Crossette E."/>
            <person name="Bhattarai S.K."/>
            <person name="Schneider J."/>
            <person name="Kim Y.G."/>
            <person name="Reddy S."/>
            <person name="Caballero S."/>
            <person name="Felix C."/>
            <person name="Cornacchione L."/>
            <person name="Hendrickson J."/>
            <person name="Watson A.R."/>
            <person name="Minot S.S."/>
            <person name="Greenfield N."/>
            <person name="Schopf L."/>
            <person name="Szabady R."/>
            <person name="Patarroyo J."/>
            <person name="Smith W."/>
            <person name="Harrison P."/>
            <person name="Kuijper E.J."/>
            <person name="Kelly C.P."/>
            <person name="Olle B."/>
            <person name="Bobilev D."/>
            <person name="Silber J.L."/>
            <person name="Bucci V."/>
            <person name="Roberts B."/>
            <person name="Faith J."/>
            <person name="Norman J.M."/>
        </authorList>
    </citation>
    <scope>NUCLEOTIDE SEQUENCE</scope>
    <source>
        <strain evidence="4">VE303-04</strain>
    </source>
</reference>
<dbReference type="PANTHER" id="PTHR32071:SF57">
    <property type="entry name" value="C4-DICARBOXYLATE TRANSPORT TRANSCRIPTIONAL REGULATORY PROTEIN DCTD"/>
    <property type="match status" value="1"/>
</dbReference>
<dbReference type="Pfam" id="PF00158">
    <property type="entry name" value="Sigma54_activat"/>
    <property type="match status" value="1"/>
</dbReference>
<evidence type="ECO:0000313" key="5">
    <source>
        <dbReference type="Proteomes" id="UP001203136"/>
    </source>
</evidence>
<evidence type="ECO:0000256" key="2">
    <source>
        <dbReference type="ARBA" id="ARBA00022840"/>
    </source>
</evidence>
<dbReference type="GO" id="GO:0006355">
    <property type="term" value="P:regulation of DNA-templated transcription"/>
    <property type="evidence" value="ECO:0007669"/>
    <property type="project" value="InterPro"/>
</dbReference>